<reference evidence="2" key="1">
    <citation type="submission" date="2023-07" db="EMBL/GenBank/DDBJ databases">
        <authorList>
            <consortium name="AG Swart"/>
            <person name="Singh M."/>
            <person name="Singh A."/>
            <person name="Seah K."/>
            <person name="Emmerich C."/>
        </authorList>
    </citation>
    <scope>NUCLEOTIDE SEQUENCE</scope>
    <source>
        <strain evidence="2">DP1</strain>
    </source>
</reference>
<keyword evidence="1" id="KW-0175">Coiled coil</keyword>
<name>A0AAD1X4W6_EUPCR</name>
<evidence type="ECO:0000313" key="3">
    <source>
        <dbReference type="Proteomes" id="UP001295684"/>
    </source>
</evidence>
<comment type="caution">
    <text evidence="2">The sequence shown here is derived from an EMBL/GenBank/DDBJ whole genome shotgun (WGS) entry which is preliminary data.</text>
</comment>
<dbReference type="AlphaFoldDB" id="A0AAD1X4W6"/>
<protein>
    <submittedName>
        <fullName evidence="2">Uncharacterized protein</fullName>
    </submittedName>
</protein>
<organism evidence="2 3">
    <name type="scientific">Euplotes crassus</name>
    <dbReference type="NCBI Taxonomy" id="5936"/>
    <lineage>
        <taxon>Eukaryota</taxon>
        <taxon>Sar</taxon>
        <taxon>Alveolata</taxon>
        <taxon>Ciliophora</taxon>
        <taxon>Intramacronucleata</taxon>
        <taxon>Spirotrichea</taxon>
        <taxon>Hypotrichia</taxon>
        <taxon>Euplotida</taxon>
        <taxon>Euplotidae</taxon>
        <taxon>Moneuplotes</taxon>
    </lineage>
</organism>
<accession>A0AAD1X4W6</accession>
<feature type="coiled-coil region" evidence="1">
    <location>
        <begin position="83"/>
        <end position="110"/>
    </location>
</feature>
<evidence type="ECO:0000313" key="2">
    <source>
        <dbReference type="EMBL" id="CAI2363163.1"/>
    </source>
</evidence>
<sequence length="532" mass="61538">MKYNRIIPRRLQCSDLACKNHRFYFCRDHKVYSCKGCATKMHYKCQLITIQDLTDLRTDIKEVQKLVVRFQELATENGLEVYLSNINSVIKGYQEDLTEIERKINEAIEHDHHEKFNGLRSQIRQIQNHMADEQVIKDILFLSTTRNASRYGLPRVSDEFSSAIKVEHKIDAVVKQNIKLMEKKLENEARKIEKQCKDRLSEEFKERIQTLKAQKEAQDIEIEEQKQATEQVLRQAQDLLKQKQETFAENQVLLNHKTQLEIELSQKVEEIRQAKDQHTKNEDEISKLCEELKENSTQLVKMQEKAKHLLKNLTLNMEEETAKTLVQTMEQNKYPIGVIHKLKIDKVVNGDTILSKFMTCSAPSCLKLFAFNHSYLSDNEGDKAVKIKFYLQGLRKILPRVTKEIYLECLVIDSKDLSQIVKWASNAERLTVRWSKISTSDSLDFASPQQAKLNYLSLLNCGCNDWCNMNWDESPENFEKIIVAIKNCSLKDSLTQVNVQGCKISTSKVSELLSSHGLSHISAIAEGNKPLD</sequence>
<gene>
    <name evidence="2" type="ORF">ECRASSUSDP1_LOCUS4493</name>
</gene>
<dbReference type="Proteomes" id="UP001295684">
    <property type="component" value="Unassembled WGS sequence"/>
</dbReference>
<evidence type="ECO:0000256" key="1">
    <source>
        <dbReference type="SAM" id="Coils"/>
    </source>
</evidence>
<proteinExistence type="predicted"/>
<dbReference type="EMBL" id="CAMPGE010004315">
    <property type="protein sequence ID" value="CAI2363163.1"/>
    <property type="molecule type" value="Genomic_DNA"/>
</dbReference>
<keyword evidence="3" id="KW-1185">Reference proteome</keyword>
<feature type="coiled-coil region" evidence="1">
    <location>
        <begin position="175"/>
        <end position="323"/>
    </location>
</feature>